<gene>
    <name evidence="2" type="ORF">IE4771_CH03449</name>
</gene>
<keyword evidence="1" id="KW-1133">Transmembrane helix</keyword>
<keyword evidence="1" id="KW-0812">Transmembrane</keyword>
<dbReference type="Proteomes" id="UP000027180">
    <property type="component" value="Chromosome"/>
</dbReference>
<reference evidence="2 3" key="1">
    <citation type="submission" date="2013-12" db="EMBL/GenBank/DDBJ databases">
        <title>Complete genome sequence of Rhizobium etli bv. mimosae IE4771.</title>
        <authorList>
            <person name="Bustos P."/>
            <person name="Santamaria R.I."/>
            <person name="Lozano L."/>
            <person name="Ormeno-Orrillo E."/>
            <person name="Rogel M.A."/>
            <person name="Romero D."/>
            <person name="Cevallos M.A."/>
            <person name="Martinez-Romero E."/>
            <person name="Gonzalez V."/>
        </authorList>
    </citation>
    <scope>NUCLEOTIDE SEQUENCE [LARGE SCALE GENOMIC DNA]</scope>
    <source>
        <strain evidence="2 3">IE4771</strain>
    </source>
</reference>
<dbReference type="HOGENOM" id="CLU_2261536_0_0_5"/>
<evidence type="ECO:0000313" key="2">
    <source>
        <dbReference type="EMBL" id="AIC28529.1"/>
    </source>
</evidence>
<dbReference type="AlphaFoldDB" id="A0A060I480"/>
<name>A0A060I480_RHIET</name>
<dbReference type="EMBL" id="CP006986">
    <property type="protein sequence ID" value="AIC28529.1"/>
    <property type="molecule type" value="Genomic_DNA"/>
</dbReference>
<evidence type="ECO:0000256" key="1">
    <source>
        <dbReference type="SAM" id="Phobius"/>
    </source>
</evidence>
<accession>A0A060I480</accession>
<dbReference type="KEGG" id="rei:IE4771_CH03449"/>
<keyword evidence="1" id="KW-0472">Membrane</keyword>
<feature type="transmembrane region" description="Helical" evidence="1">
    <location>
        <begin position="93"/>
        <end position="119"/>
    </location>
</feature>
<protein>
    <recommendedName>
        <fullName evidence="4">Transmembrane protein</fullName>
    </recommendedName>
</protein>
<organism evidence="2 3">
    <name type="scientific">Rhizobium etli bv. mimosae str. IE4771</name>
    <dbReference type="NCBI Taxonomy" id="1432050"/>
    <lineage>
        <taxon>Bacteria</taxon>
        <taxon>Pseudomonadati</taxon>
        <taxon>Pseudomonadota</taxon>
        <taxon>Alphaproteobacteria</taxon>
        <taxon>Hyphomicrobiales</taxon>
        <taxon>Rhizobiaceae</taxon>
        <taxon>Rhizobium/Agrobacterium group</taxon>
        <taxon>Rhizobium</taxon>
    </lineage>
</organism>
<evidence type="ECO:0000313" key="3">
    <source>
        <dbReference type="Proteomes" id="UP000027180"/>
    </source>
</evidence>
<proteinExistence type="predicted"/>
<sequence length="127" mass="14372">MHVVVPEPLHTSGRHASVSDGGEKALVTDEWVELWVMFCAAGGFCAYSWYWCIRSIIFYRKNGYDFSQDFGPRIYWSARGGDDRLLARPRAKFLIAMPFSVLASSFMLLFTVLGLLGIIKPCLDCRP</sequence>
<feature type="transmembrane region" description="Helical" evidence="1">
    <location>
        <begin position="34"/>
        <end position="53"/>
    </location>
</feature>
<evidence type="ECO:0008006" key="4">
    <source>
        <dbReference type="Google" id="ProtNLM"/>
    </source>
</evidence>